<feature type="signal peptide" evidence="2">
    <location>
        <begin position="1"/>
        <end position="27"/>
    </location>
</feature>
<evidence type="ECO:0000313" key="3">
    <source>
        <dbReference type="EMBL" id="RXT42964.1"/>
    </source>
</evidence>
<evidence type="ECO:0000313" key="4">
    <source>
        <dbReference type="Proteomes" id="UP000290819"/>
    </source>
</evidence>
<reference evidence="3 4" key="1">
    <citation type="submission" date="2017-03" db="EMBL/GenBank/DDBJ databases">
        <authorList>
            <person name="Safronova V.I."/>
            <person name="Sazanova A.L."/>
            <person name="Chirak E.R."/>
        </authorList>
    </citation>
    <scope>NUCLEOTIDE SEQUENCE [LARGE SCALE GENOMIC DNA]</scope>
    <source>
        <strain evidence="3 4">Opo-243</strain>
    </source>
</reference>
<dbReference type="AlphaFoldDB" id="A0A4Q1UYZ8"/>
<evidence type="ECO:0008006" key="5">
    <source>
        <dbReference type="Google" id="ProtNLM"/>
    </source>
</evidence>
<keyword evidence="1" id="KW-0472">Membrane</keyword>
<keyword evidence="1" id="KW-1133">Transmembrane helix</keyword>
<keyword evidence="2" id="KW-0732">Signal</keyword>
<dbReference type="RefSeq" id="WP_245502317.1">
    <property type="nucleotide sequence ID" value="NZ_MZXW01000031.1"/>
</dbReference>
<organism evidence="3 4">
    <name type="scientific">Bradyrhizobium betae</name>
    <dbReference type="NCBI Taxonomy" id="244734"/>
    <lineage>
        <taxon>Bacteria</taxon>
        <taxon>Pseudomonadati</taxon>
        <taxon>Pseudomonadota</taxon>
        <taxon>Alphaproteobacteria</taxon>
        <taxon>Hyphomicrobiales</taxon>
        <taxon>Nitrobacteraceae</taxon>
        <taxon>Bradyrhizobium</taxon>
    </lineage>
</organism>
<accession>A0A4Q1UYZ8</accession>
<evidence type="ECO:0000256" key="1">
    <source>
        <dbReference type="SAM" id="Phobius"/>
    </source>
</evidence>
<name>A0A4Q1UYZ8_9BRAD</name>
<sequence>MKKIAMSALLVGALGLASVATTSPAEAHWRGGWGGWGPGIAGGLVAGAVIGGLASSAYGWGPGYGYYGGPGYYRAGYYGGPYGYGYDEPYRWGGGYTTTYYTAPVSYGYRYRRVVRPAYAYYRGSYPVVRHRWRHHYW</sequence>
<feature type="chain" id="PRO_5020558926" description="Sulfur globule protein" evidence="2">
    <location>
        <begin position="28"/>
        <end position="138"/>
    </location>
</feature>
<evidence type="ECO:0000256" key="2">
    <source>
        <dbReference type="SAM" id="SignalP"/>
    </source>
</evidence>
<keyword evidence="1" id="KW-0812">Transmembrane</keyword>
<feature type="transmembrane region" description="Helical" evidence="1">
    <location>
        <begin position="40"/>
        <end position="60"/>
    </location>
</feature>
<keyword evidence="4" id="KW-1185">Reference proteome</keyword>
<dbReference type="EMBL" id="MZXW01000031">
    <property type="protein sequence ID" value="RXT42964.1"/>
    <property type="molecule type" value="Genomic_DNA"/>
</dbReference>
<proteinExistence type="predicted"/>
<comment type="caution">
    <text evidence="3">The sequence shown here is derived from an EMBL/GenBank/DDBJ whole genome shotgun (WGS) entry which is preliminary data.</text>
</comment>
<protein>
    <recommendedName>
        <fullName evidence="5">Sulfur globule protein</fullName>
    </recommendedName>
</protein>
<dbReference type="Proteomes" id="UP000290819">
    <property type="component" value="Unassembled WGS sequence"/>
</dbReference>
<gene>
    <name evidence="3" type="ORF">B5V03_23725</name>
</gene>